<keyword evidence="7" id="KW-1185">Reference proteome</keyword>
<keyword evidence="3" id="KW-0720">Serine protease</keyword>
<keyword evidence="3" id="KW-0645">Protease</keyword>
<dbReference type="PROSITE" id="PS00135">
    <property type="entry name" value="TRYPSIN_SER"/>
    <property type="match status" value="1"/>
</dbReference>
<evidence type="ECO:0000313" key="7">
    <source>
        <dbReference type="Proteomes" id="UP001159363"/>
    </source>
</evidence>
<dbReference type="InterPro" id="IPR009003">
    <property type="entry name" value="Peptidase_S1_PA"/>
</dbReference>
<evidence type="ECO:0000256" key="4">
    <source>
        <dbReference type="SAM" id="MobiDB-lite"/>
    </source>
</evidence>
<dbReference type="InterPro" id="IPR001254">
    <property type="entry name" value="Trypsin_dom"/>
</dbReference>
<dbReference type="InterPro" id="IPR001314">
    <property type="entry name" value="Peptidase_S1A"/>
</dbReference>
<dbReference type="PROSITE" id="PS50240">
    <property type="entry name" value="TRYPSIN_DOM"/>
    <property type="match status" value="1"/>
</dbReference>
<dbReference type="PROSITE" id="PS00134">
    <property type="entry name" value="TRYPSIN_HIS"/>
    <property type="match status" value="1"/>
</dbReference>
<dbReference type="InterPro" id="IPR043504">
    <property type="entry name" value="Peptidase_S1_PA_chymotrypsin"/>
</dbReference>
<accession>A0ABQ9HXE3</accession>
<dbReference type="EMBL" id="JARBHB010000003">
    <property type="protein sequence ID" value="KAJ8889048.1"/>
    <property type="molecule type" value="Genomic_DNA"/>
</dbReference>
<sequence>MKGRGKREIPEKTRRPAASFGTIPACKNPGATPPGIEPGASRSEIIVLITGAIYKYPRSFKGRHTRLNMKTLVVLVLVATLVTGQPARLPPRRSGFNPRPGHSGFSHVGIVPDDAVGQRVFSEIARFPALSFLCCSILTSMTLIGSQDLGVKSPLHIVGGQEALTHQFPHQAALLLPVQGGTSFCGGSVIDNLWVLTAAHCVDQLVGPVEVILGAHNIRVVESSQTVVHSSEIYIHPEWSRLLLRNDIALIKLPWRITYNAFIQPIRLPSLSQLSKTFANVPATVSGWGLDSDSATAISPVLRYISQPVLSNAVCTLRYFGVITDSHICTSGQDGKSTCSGDSGGPLAILDADGVRTQIGVVSFGLALGCEIGWPGAYARVTSFVDWISSITGIPVRTEFNK</sequence>
<dbReference type="InterPro" id="IPR018114">
    <property type="entry name" value="TRYPSIN_HIS"/>
</dbReference>
<dbReference type="CDD" id="cd00190">
    <property type="entry name" value="Tryp_SPc"/>
    <property type="match status" value="1"/>
</dbReference>
<keyword evidence="3" id="KW-0378">Hydrolase</keyword>
<protein>
    <recommendedName>
        <fullName evidence="5">Peptidase S1 domain-containing protein</fullName>
    </recommendedName>
</protein>
<feature type="compositionally biased region" description="Basic and acidic residues" evidence="4">
    <location>
        <begin position="1"/>
        <end position="14"/>
    </location>
</feature>
<dbReference type="InterPro" id="IPR033116">
    <property type="entry name" value="TRYPSIN_SER"/>
</dbReference>
<dbReference type="Proteomes" id="UP001159363">
    <property type="component" value="Chromosome 3"/>
</dbReference>
<evidence type="ECO:0000313" key="6">
    <source>
        <dbReference type="EMBL" id="KAJ8889048.1"/>
    </source>
</evidence>
<dbReference type="PRINTS" id="PR00722">
    <property type="entry name" value="CHYMOTRYPSIN"/>
</dbReference>
<reference evidence="6 7" key="1">
    <citation type="submission" date="2023-02" db="EMBL/GenBank/DDBJ databases">
        <title>LHISI_Scaffold_Assembly.</title>
        <authorList>
            <person name="Stuart O.P."/>
            <person name="Cleave R."/>
            <person name="Magrath M.J.L."/>
            <person name="Mikheyev A.S."/>
        </authorList>
    </citation>
    <scope>NUCLEOTIDE SEQUENCE [LARGE SCALE GENOMIC DNA]</scope>
    <source>
        <strain evidence="6">Daus_M_001</strain>
        <tissue evidence="6">Leg muscle</tissue>
    </source>
</reference>
<evidence type="ECO:0000256" key="3">
    <source>
        <dbReference type="RuleBase" id="RU363034"/>
    </source>
</evidence>
<proteinExistence type="inferred from homology"/>
<dbReference type="Gene3D" id="2.40.10.10">
    <property type="entry name" value="Trypsin-like serine proteases"/>
    <property type="match status" value="2"/>
</dbReference>
<dbReference type="Pfam" id="PF00089">
    <property type="entry name" value="Trypsin"/>
    <property type="match status" value="1"/>
</dbReference>
<comment type="similarity">
    <text evidence="2">Belongs to the peptidase S1 family. CLIP subfamily.</text>
</comment>
<evidence type="ECO:0000256" key="2">
    <source>
        <dbReference type="ARBA" id="ARBA00024195"/>
    </source>
</evidence>
<gene>
    <name evidence="6" type="ORF">PR048_008542</name>
</gene>
<name>A0ABQ9HXE3_9NEOP</name>
<feature type="region of interest" description="Disordered" evidence="4">
    <location>
        <begin position="1"/>
        <end position="37"/>
    </location>
</feature>
<keyword evidence="1" id="KW-1015">Disulfide bond</keyword>
<dbReference type="SUPFAM" id="SSF50494">
    <property type="entry name" value="Trypsin-like serine proteases"/>
    <property type="match status" value="1"/>
</dbReference>
<dbReference type="PANTHER" id="PTHR24256">
    <property type="entry name" value="TRYPTASE-RELATED"/>
    <property type="match status" value="1"/>
</dbReference>
<dbReference type="InterPro" id="IPR051487">
    <property type="entry name" value="Ser/Thr_Proteases_Immune/Dev"/>
</dbReference>
<comment type="caution">
    <text evidence="6">The sequence shown here is derived from an EMBL/GenBank/DDBJ whole genome shotgun (WGS) entry which is preliminary data.</text>
</comment>
<organism evidence="6 7">
    <name type="scientific">Dryococelus australis</name>
    <dbReference type="NCBI Taxonomy" id="614101"/>
    <lineage>
        <taxon>Eukaryota</taxon>
        <taxon>Metazoa</taxon>
        <taxon>Ecdysozoa</taxon>
        <taxon>Arthropoda</taxon>
        <taxon>Hexapoda</taxon>
        <taxon>Insecta</taxon>
        <taxon>Pterygota</taxon>
        <taxon>Neoptera</taxon>
        <taxon>Polyneoptera</taxon>
        <taxon>Phasmatodea</taxon>
        <taxon>Verophasmatodea</taxon>
        <taxon>Anareolatae</taxon>
        <taxon>Phasmatidae</taxon>
        <taxon>Eurycanthinae</taxon>
        <taxon>Dryococelus</taxon>
    </lineage>
</organism>
<evidence type="ECO:0000259" key="5">
    <source>
        <dbReference type="PROSITE" id="PS50240"/>
    </source>
</evidence>
<evidence type="ECO:0000256" key="1">
    <source>
        <dbReference type="ARBA" id="ARBA00023157"/>
    </source>
</evidence>
<feature type="domain" description="Peptidase S1" evidence="5">
    <location>
        <begin position="157"/>
        <end position="393"/>
    </location>
</feature>
<dbReference type="SMART" id="SM00020">
    <property type="entry name" value="Tryp_SPc"/>
    <property type="match status" value="1"/>
</dbReference>